<dbReference type="Pfam" id="PF01344">
    <property type="entry name" value="Kelch_1"/>
    <property type="match status" value="1"/>
</dbReference>
<reference evidence="3" key="1">
    <citation type="journal article" date="2010" name="Science">
        <title>Plasticity of animal genome architecture unmasked by rapid evolution of a pelagic tunicate.</title>
        <authorList>
            <person name="Denoeud F."/>
            <person name="Henriet S."/>
            <person name="Mungpakdee S."/>
            <person name="Aury J.M."/>
            <person name="Da Silva C."/>
            <person name="Brinkmann H."/>
            <person name="Mikhaleva J."/>
            <person name="Olsen L.C."/>
            <person name="Jubin C."/>
            <person name="Canestro C."/>
            <person name="Bouquet J.M."/>
            <person name="Danks G."/>
            <person name="Poulain J."/>
            <person name="Campsteijn C."/>
            <person name="Adamski M."/>
            <person name="Cross I."/>
            <person name="Yadetie F."/>
            <person name="Muffato M."/>
            <person name="Louis A."/>
            <person name="Butcher S."/>
            <person name="Tsagkogeorga G."/>
            <person name="Konrad A."/>
            <person name="Singh S."/>
            <person name="Jensen M.F."/>
            <person name="Cong E.H."/>
            <person name="Eikeseth-Otteraa H."/>
            <person name="Noel B."/>
            <person name="Anthouard V."/>
            <person name="Porcel B.M."/>
            <person name="Kachouri-Lafond R."/>
            <person name="Nishino A."/>
            <person name="Ugolini M."/>
            <person name="Chourrout P."/>
            <person name="Nishida H."/>
            <person name="Aasland R."/>
            <person name="Huzurbazar S."/>
            <person name="Westhof E."/>
            <person name="Delsuc F."/>
            <person name="Lehrach H."/>
            <person name="Reinhardt R."/>
            <person name="Weissenbach J."/>
            <person name="Roy S.W."/>
            <person name="Artiguenave F."/>
            <person name="Postlethwait J.H."/>
            <person name="Manak J.R."/>
            <person name="Thompson E.M."/>
            <person name="Jaillon O."/>
            <person name="Du Pasquier L."/>
            <person name="Boudinot P."/>
            <person name="Liberles D.A."/>
            <person name="Volff J.N."/>
            <person name="Philippe H."/>
            <person name="Lenhard B."/>
            <person name="Roest Crollius H."/>
            <person name="Wincker P."/>
            <person name="Chourrout D."/>
        </authorList>
    </citation>
    <scope>NUCLEOTIDE SEQUENCE [LARGE SCALE GENOMIC DNA]</scope>
</reference>
<evidence type="ECO:0000256" key="1">
    <source>
        <dbReference type="ARBA" id="ARBA00022441"/>
    </source>
</evidence>
<dbReference type="PANTHER" id="PTHR24412:SF497">
    <property type="entry name" value="KELCH-LIKE PROTEIN 18"/>
    <property type="match status" value="1"/>
</dbReference>
<dbReference type="SMART" id="SM00612">
    <property type="entry name" value="Kelch"/>
    <property type="match status" value="2"/>
</dbReference>
<dbReference type="Gene3D" id="2.120.10.80">
    <property type="entry name" value="Kelch-type beta propeller"/>
    <property type="match status" value="1"/>
</dbReference>
<dbReference type="InParanoid" id="E4XCY4"/>
<name>E4XCY4_OIKDI</name>
<keyword evidence="1" id="KW-0880">Kelch repeat</keyword>
<sequence>MKLSSAVTAALCTFSSGFEFEKVDRENNVLYAEITNFKNSISKNADTLDKLNVFKELVEGAWDQAINNSKELDALEQNVARNSDAVVKENVQRQASDKMLFELFQSVLRILNDEENRFFELEKSADTHEKIEIANSKAIETRVNEEISGAKRLLDSHSHKLNQHSATLETVSSLEKKLEDLEFQVTVELAKSEAKARAAVVASKKGLEKSDESFTLEQTTPSATKQAQLENSFITESDIKFIQNGITKEINVVGARLEGIVTNVTALDEKYMELHQAYINSTTISQNQTDAEISALKIATEFIENKVKDLGELINGTVVQFANQTMELATHVSSISDMTENHESEIFELRSELIHAQLEVQNLTDTIFWLQAESELGEEKDAIIKQLQETVIELQYGLTPAPKKGEILITGGIQDFGADWSSMLLSVHHRAQREFTQMPLGRSSHCLVRLEDDIMALGGAFDSASRLSRSFEWKGIDPMLESREDGPGCATYQGRVWICGGHDGQTFLSSCESYHPTDGWRLEESLLVPVARTTAVVNSNGLFIIGGANDSGDVPFVQWFDQSLQMWRLKQDMPLKVAEGRAVEVFDEIYLVGGSGGNEHNILFMNTTSEEWMLAGEMNKDRVGASVVAKEHEIIIIGGEICFENCGNVIEVFDTFDLAVRKEKIRNLPNVSYGAALLI</sequence>
<evidence type="ECO:0000313" key="3">
    <source>
        <dbReference type="EMBL" id="CBY09459.1"/>
    </source>
</evidence>
<dbReference type="InterPro" id="IPR015915">
    <property type="entry name" value="Kelch-typ_b-propeller"/>
</dbReference>
<gene>
    <name evidence="3" type="ORF">GSOID_T00008018001</name>
</gene>
<keyword evidence="4" id="KW-1185">Reference proteome</keyword>
<dbReference type="PANTHER" id="PTHR24412">
    <property type="entry name" value="KELCH PROTEIN"/>
    <property type="match status" value="1"/>
</dbReference>
<proteinExistence type="predicted"/>
<accession>E4XCY4</accession>
<dbReference type="OrthoDB" id="8029181at2759"/>
<dbReference type="AlphaFoldDB" id="E4XCY4"/>
<organism evidence="3">
    <name type="scientific">Oikopleura dioica</name>
    <name type="common">Tunicate</name>
    <dbReference type="NCBI Taxonomy" id="34765"/>
    <lineage>
        <taxon>Eukaryota</taxon>
        <taxon>Metazoa</taxon>
        <taxon>Chordata</taxon>
        <taxon>Tunicata</taxon>
        <taxon>Appendicularia</taxon>
        <taxon>Copelata</taxon>
        <taxon>Oikopleuridae</taxon>
        <taxon>Oikopleura</taxon>
    </lineage>
</organism>
<evidence type="ECO:0000313" key="4">
    <source>
        <dbReference type="Proteomes" id="UP000001307"/>
    </source>
</evidence>
<evidence type="ECO:0000256" key="2">
    <source>
        <dbReference type="ARBA" id="ARBA00022737"/>
    </source>
</evidence>
<dbReference type="EMBL" id="FN653037">
    <property type="protein sequence ID" value="CBY09459.1"/>
    <property type="molecule type" value="Genomic_DNA"/>
</dbReference>
<protein>
    <submittedName>
        <fullName evidence="3">Uncharacterized protein</fullName>
    </submittedName>
</protein>
<dbReference type="Proteomes" id="UP000001307">
    <property type="component" value="Unassembled WGS sequence"/>
</dbReference>
<dbReference type="InterPro" id="IPR006652">
    <property type="entry name" value="Kelch_1"/>
</dbReference>
<keyword evidence="2" id="KW-0677">Repeat</keyword>
<dbReference type="SUPFAM" id="SSF117281">
    <property type="entry name" value="Kelch motif"/>
    <property type="match status" value="1"/>
</dbReference>